<dbReference type="Proteomes" id="UP001301769">
    <property type="component" value="Unassembled WGS sequence"/>
</dbReference>
<dbReference type="SUPFAM" id="SSF103473">
    <property type="entry name" value="MFS general substrate transporter"/>
    <property type="match status" value="2"/>
</dbReference>
<feature type="transmembrane region" description="Helical" evidence="7">
    <location>
        <begin position="45"/>
        <end position="62"/>
    </location>
</feature>
<feature type="transmembrane region" description="Helical" evidence="7">
    <location>
        <begin position="201"/>
        <end position="221"/>
    </location>
</feature>
<reference evidence="9" key="2">
    <citation type="submission" date="2023-05" db="EMBL/GenBank/DDBJ databases">
        <authorList>
            <consortium name="Lawrence Berkeley National Laboratory"/>
            <person name="Steindorff A."/>
            <person name="Hensen N."/>
            <person name="Bonometti L."/>
            <person name="Westerberg I."/>
            <person name="Brannstrom I.O."/>
            <person name="Guillou S."/>
            <person name="Cros-Aarteil S."/>
            <person name="Calhoun S."/>
            <person name="Haridas S."/>
            <person name="Kuo A."/>
            <person name="Mondo S."/>
            <person name="Pangilinan J."/>
            <person name="Riley R."/>
            <person name="Labutti K."/>
            <person name="Andreopoulos B."/>
            <person name="Lipzen A."/>
            <person name="Chen C."/>
            <person name="Yanf M."/>
            <person name="Daum C."/>
            <person name="Ng V."/>
            <person name="Clum A."/>
            <person name="Ohm R."/>
            <person name="Martin F."/>
            <person name="Silar P."/>
            <person name="Natvig D."/>
            <person name="Lalanne C."/>
            <person name="Gautier V."/>
            <person name="Ament-Velasquez S.L."/>
            <person name="Kruys A."/>
            <person name="Hutchinson M.I."/>
            <person name="Powell A.J."/>
            <person name="Barry K."/>
            <person name="Miller A.N."/>
            <person name="Grigoriev I.V."/>
            <person name="Debuchy R."/>
            <person name="Gladieux P."/>
            <person name="Thoren M.H."/>
            <person name="Johannesson H."/>
        </authorList>
    </citation>
    <scope>NUCLEOTIDE SEQUENCE</scope>
    <source>
        <strain evidence="9">PSN293</strain>
    </source>
</reference>
<feature type="transmembrane region" description="Helical" evidence="7">
    <location>
        <begin position="517"/>
        <end position="538"/>
    </location>
</feature>
<keyword evidence="10" id="KW-1185">Reference proteome</keyword>
<feature type="transmembrane region" description="Helical" evidence="7">
    <location>
        <begin position="137"/>
        <end position="159"/>
    </location>
</feature>
<feature type="compositionally biased region" description="Polar residues" evidence="6">
    <location>
        <begin position="370"/>
        <end position="380"/>
    </location>
</feature>
<feature type="region of interest" description="Disordered" evidence="6">
    <location>
        <begin position="360"/>
        <end position="396"/>
    </location>
</feature>
<dbReference type="PANTHER" id="PTHR23502">
    <property type="entry name" value="MAJOR FACILITATOR SUPERFAMILY"/>
    <property type="match status" value="1"/>
</dbReference>
<feature type="transmembrane region" description="Helical" evidence="7">
    <location>
        <begin position="320"/>
        <end position="342"/>
    </location>
</feature>
<accession>A0AAN6Y9E4</accession>
<dbReference type="GO" id="GO:0005886">
    <property type="term" value="C:plasma membrane"/>
    <property type="evidence" value="ECO:0007669"/>
    <property type="project" value="TreeGrafter"/>
</dbReference>
<dbReference type="EMBL" id="MU858084">
    <property type="protein sequence ID" value="KAK4215103.1"/>
    <property type="molecule type" value="Genomic_DNA"/>
</dbReference>
<dbReference type="PANTHER" id="PTHR23502:SF151">
    <property type="entry name" value="MAJOR FACILITATOR SUPERFAMILY (MFS) PROFILE DOMAIN-CONTAINING PROTEIN"/>
    <property type="match status" value="1"/>
</dbReference>
<keyword evidence="4 7" id="KW-1133">Transmembrane helix</keyword>
<feature type="compositionally biased region" description="Polar residues" evidence="6">
    <location>
        <begin position="431"/>
        <end position="441"/>
    </location>
</feature>
<evidence type="ECO:0000313" key="9">
    <source>
        <dbReference type="EMBL" id="KAK4215103.1"/>
    </source>
</evidence>
<evidence type="ECO:0000256" key="6">
    <source>
        <dbReference type="SAM" id="MobiDB-lite"/>
    </source>
</evidence>
<keyword evidence="3 7" id="KW-0812">Transmembrane</keyword>
<feature type="region of interest" description="Disordered" evidence="6">
    <location>
        <begin position="410"/>
        <end position="443"/>
    </location>
</feature>
<keyword evidence="5 7" id="KW-0472">Membrane</keyword>
<comment type="subcellular location">
    <subcellularLocation>
        <location evidence="1">Membrane</location>
        <topology evidence="1">Multi-pass membrane protein</topology>
    </subcellularLocation>
</comment>
<dbReference type="InterPro" id="IPR020846">
    <property type="entry name" value="MFS_dom"/>
</dbReference>
<dbReference type="Pfam" id="PF07690">
    <property type="entry name" value="MFS_1"/>
    <property type="match status" value="1"/>
</dbReference>
<dbReference type="PROSITE" id="PS50850">
    <property type="entry name" value="MFS"/>
    <property type="match status" value="1"/>
</dbReference>
<feature type="transmembrane region" description="Helical" evidence="7">
    <location>
        <begin position="171"/>
        <end position="195"/>
    </location>
</feature>
<feature type="transmembrane region" description="Helical" evidence="7">
    <location>
        <begin position="544"/>
        <end position="567"/>
    </location>
</feature>
<sequence>MARATTSNHSQREDAAMTPPSDPPPVTADNTETEPYTIFDKRQKAIIVVISSIAATFSGFAGNSYFPALPTLASDFNVSIDLINLTVTSYLLFQGIAPSLWGPISDVKGRRVAYLFTFIVFLGACIGLALAKDYATLLVLRCLQSTGSASTIAIGSGVIGDITTRADRGGVMGVFQAGLLVPVAVAPVIGGALAGSLGWRWIFWFLAIYSGVFLVVLVVVLPETLRSVVGNGSLVPNSVMLRYPLRIYQKRSTIQWAPGETEVKSRKRSVDLTGPFRILFSKQAAPMMVYTAVYYTVWQMTITAMSTLFKDNYGLSDTQIGLTFIGNGMGSIIGTLVTGKILNMDYKRVMDQFNAEREKSAAERAVVSSDMETATDSNDTTTDEKGPSDGNTDSVAAAPSRIHNMNAALSVSTSKQPDQAEAVNEKRSLSKQDSPSTTKTKTFPLEKARLPRLPLLSLIQCVSILLFGWSLAYSEKVHISIPILSTFITGWTAVSTLSIATTYLVDMFHDKSAAAGASLNLVRCLLAAGGASFVGPLIGKIGAGWAFTVFVGIQGVAILGLVVQIRWGRAWREEKEKVSRGEKGTTI</sequence>
<feature type="transmembrane region" description="Helical" evidence="7">
    <location>
        <begin position="479"/>
        <end position="505"/>
    </location>
</feature>
<reference evidence="9" key="1">
    <citation type="journal article" date="2023" name="Mol. Phylogenet. Evol.">
        <title>Genome-scale phylogeny and comparative genomics of the fungal order Sordariales.</title>
        <authorList>
            <person name="Hensen N."/>
            <person name="Bonometti L."/>
            <person name="Westerberg I."/>
            <person name="Brannstrom I.O."/>
            <person name="Guillou S."/>
            <person name="Cros-Aarteil S."/>
            <person name="Calhoun S."/>
            <person name="Haridas S."/>
            <person name="Kuo A."/>
            <person name="Mondo S."/>
            <person name="Pangilinan J."/>
            <person name="Riley R."/>
            <person name="LaButti K."/>
            <person name="Andreopoulos B."/>
            <person name="Lipzen A."/>
            <person name="Chen C."/>
            <person name="Yan M."/>
            <person name="Daum C."/>
            <person name="Ng V."/>
            <person name="Clum A."/>
            <person name="Steindorff A."/>
            <person name="Ohm R.A."/>
            <person name="Martin F."/>
            <person name="Silar P."/>
            <person name="Natvig D.O."/>
            <person name="Lalanne C."/>
            <person name="Gautier V."/>
            <person name="Ament-Velasquez S.L."/>
            <person name="Kruys A."/>
            <person name="Hutchinson M.I."/>
            <person name="Powell A.J."/>
            <person name="Barry K."/>
            <person name="Miller A.N."/>
            <person name="Grigoriev I.V."/>
            <person name="Debuchy R."/>
            <person name="Gladieux P."/>
            <person name="Hiltunen Thoren M."/>
            <person name="Johannesson H."/>
        </authorList>
    </citation>
    <scope>NUCLEOTIDE SEQUENCE</scope>
    <source>
        <strain evidence="9">PSN293</strain>
    </source>
</reference>
<dbReference type="Gene3D" id="1.20.1720.10">
    <property type="entry name" value="Multidrug resistance protein D"/>
    <property type="match status" value="1"/>
</dbReference>
<evidence type="ECO:0000256" key="7">
    <source>
        <dbReference type="SAM" id="Phobius"/>
    </source>
</evidence>
<comment type="caution">
    <text evidence="9">The sequence shown here is derived from an EMBL/GenBank/DDBJ whole genome shotgun (WGS) entry which is preliminary data.</text>
</comment>
<feature type="transmembrane region" description="Helical" evidence="7">
    <location>
        <begin position="82"/>
        <end position="101"/>
    </location>
</feature>
<evidence type="ECO:0000256" key="2">
    <source>
        <dbReference type="ARBA" id="ARBA00022448"/>
    </source>
</evidence>
<organism evidence="9 10">
    <name type="scientific">Rhypophila decipiens</name>
    <dbReference type="NCBI Taxonomy" id="261697"/>
    <lineage>
        <taxon>Eukaryota</taxon>
        <taxon>Fungi</taxon>
        <taxon>Dikarya</taxon>
        <taxon>Ascomycota</taxon>
        <taxon>Pezizomycotina</taxon>
        <taxon>Sordariomycetes</taxon>
        <taxon>Sordariomycetidae</taxon>
        <taxon>Sordariales</taxon>
        <taxon>Naviculisporaceae</taxon>
        <taxon>Rhypophila</taxon>
    </lineage>
</organism>
<dbReference type="Gene3D" id="1.20.1250.20">
    <property type="entry name" value="MFS general substrate transporter like domains"/>
    <property type="match status" value="1"/>
</dbReference>
<evidence type="ECO:0000256" key="4">
    <source>
        <dbReference type="ARBA" id="ARBA00022989"/>
    </source>
</evidence>
<feature type="transmembrane region" description="Helical" evidence="7">
    <location>
        <begin position="113"/>
        <end position="131"/>
    </location>
</feature>
<evidence type="ECO:0000313" key="10">
    <source>
        <dbReference type="Proteomes" id="UP001301769"/>
    </source>
</evidence>
<gene>
    <name evidence="9" type="ORF">QBC37DRAFT_138325</name>
</gene>
<dbReference type="InterPro" id="IPR036259">
    <property type="entry name" value="MFS_trans_sf"/>
</dbReference>
<feature type="transmembrane region" description="Helical" evidence="7">
    <location>
        <begin position="287"/>
        <end position="308"/>
    </location>
</feature>
<feature type="transmembrane region" description="Helical" evidence="7">
    <location>
        <begin position="453"/>
        <end position="473"/>
    </location>
</feature>
<dbReference type="GO" id="GO:0022857">
    <property type="term" value="F:transmembrane transporter activity"/>
    <property type="evidence" value="ECO:0007669"/>
    <property type="project" value="InterPro"/>
</dbReference>
<evidence type="ECO:0000256" key="5">
    <source>
        <dbReference type="ARBA" id="ARBA00023136"/>
    </source>
</evidence>
<protein>
    <submittedName>
        <fullName evidence="9">Major facilitator superfamily domain-containing protein</fullName>
    </submittedName>
</protein>
<feature type="domain" description="Major facilitator superfamily (MFS) profile" evidence="8">
    <location>
        <begin position="47"/>
        <end position="572"/>
    </location>
</feature>
<feature type="region of interest" description="Disordered" evidence="6">
    <location>
        <begin position="1"/>
        <end position="32"/>
    </location>
</feature>
<proteinExistence type="predicted"/>
<dbReference type="InterPro" id="IPR011701">
    <property type="entry name" value="MFS"/>
</dbReference>
<keyword evidence="2" id="KW-0813">Transport</keyword>
<dbReference type="AlphaFoldDB" id="A0AAN6Y9E4"/>
<evidence type="ECO:0000256" key="3">
    <source>
        <dbReference type="ARBA" id="ARBA00022692"/>
    </source>
</evidence>
<evidence type="ECO:0000256" key="1">
    <source>
        <dbReference type="ARBA" id="ARBA00004141"/>
    </source>
</evidence>
<name>A0AAN6Y9E4_9PEZI</name>
<evidence type="ECO:0000259" key="8">
    <source>
        <dbReference type="PROSITE" id="PS50850"/>
    </source>
</evidence>
<dbReference type="FunFam" id="1.20.1720.10:FF:000009">
    <property type="entry name" value="MFS multidrug transporter"/>
    <property type="match status" value="1"/>
</dbReference>